<protein>
    <submittedName>
        <fullName evidence="2">Molecular chaperone</fullName>
    </submittedName>
</protein>
<dbReference type="PANTHER" id="PTHR34227:SF12">
    <property type="entry name" value="CHAPERONE PROTEIN YCDY"/>
    <property type="match status" value="1"/>
</dbReference>
<dbReference type="PANTHER" id="PTHR34227">
    <property type="entry name" value="CHAPERONE PROTEIN YCDY"/>
    <property type="match status" value="1"/>
</dbReference>
<reference evidence="2 3" key="1">
    <citation type="submission" date="2017-03" db="EMBL/GenBank/DDBJ databases">
        <authorList>
            <person name="Afonso C.L."/>
            <person name="Miller P.J."/>
            <person name="Scott M.A."/>
            <person name="Spackman E."/>
            <person name="Goraichik I."/>
            <person name="Dimitrov K.M."/>
            <person name="Suarez D.L."/>
            <person name="Swayne D.E."/>
        </authorList>
    </citation>
    <scope>NUCLEOTIDE SEQUENCE [LARGE SCALE GENOMIC DNA]</scope>
    <source>
        <strain evidence="2 3">ATCC 51113</strain>
    </source>
</reference>
<evidence type="ECO:0000256" key="1">
    <source>
        <dbReference type="ARBA" id="ARBA00023186"/>
    </source>
</evidence>
<comment type="caution">
    <text evidence="2">The sequence shown here is derived from an EMBL/GenBank/DDBJ whole genome shotgun (WGS) entry which is preliminary data.</text>
</comment>
<evidence type="ECO:0000313" key="2">
    <source>
        <dbReference type="EMBL" id="OQM42491.1"/>
    </source>
</evidence>
<dbReference type="InterPro" id="IPR020945">
    <property type="entry name" value="DMSO/NO3_reduct_chaperone"/>
</dbReference>
<dbReference type="InterPro" id="IPR050289">
    <property type="entry name" value="TorD/DmsD_chaperones"/>
</dbReference>
<dbReference type="RefSeq" id="WP_080858990.1">
    <property type="nucleotide sequence ID" value="NZ_CP077405.1"/>
</dbReference>
<dbReference type="SUPFAM" id="SSF89155">
    <property type="entry name" value="TorD-like"/>
    <property type="match status" value="1"/>
</dbReference>
<proteinExistence type="predicted"/>
<accession>A0A1V8P1G8</accession>
<dbReference type="AlphaFoldDB" id="A0A1V8P1G8"/>
<name>A0A1V8P1G8_CITBR</name>
<evidence type="ECO:0000313" key="3">
    <source>
        <dbReference type="Proteomes" id="UP000192573"/>
    </source>
</evidence>
<dbReference type="InterPro" id="IPR036411">
    <property type="entry name" value="TorD-like_sf"/>
</dbReference>
<gene>
    <name evidence="2" type="ORF">BZK42_08305</name>
</gene>
<dbReference type="Pfam" id="PF02613">
    <property type="entry name" value="Nitrate_red_del"/>
    <property type="match status" value="1"/>
</dbReference>
<dbReference type="EMBL" id="NAEW01000003">
    <property type="protein sequence ID" value="OQM42491.1"/>
    <property type="molecule type" value="Genomic_DNA"/>
</dbReference>
<dbReference type="Proteomes" id="UP000192573">
    <property type="component" value="Unassembled WGS sequence"/>
</dbReference>
<dbReference type="Gene3D" id="1.10.3480.10">
    <property type="entry name" value="TorD-like"/>
    <property type="match status" value="1"/>
</dbReference>
<organism evidence="2 3">
    <name type="scientific">Citrobacter braakii</name>
    <dbReference type="NCBI Taxonomy" id="57706"/>
    <lineage>
        <taxon>Bacteria</taxon>
        <taxon>Pseudomonadati</taxon>
        <taxon>Pseudomonadota</taxon>
        <taxon>Gammaproteobacteria</taxon>
        <taxon>Enterobacterales</taxon>
        <taxon>Enterobacteriaceae</taxon>
        <taxon>Citrobacter</taxon>
        <taxon>Citrobacter freundii complex</taxon>
    </lineage>
</organism>
<keyword evidence="1" id="KW-0143">Chaperone</keyword>
<sequence length="184" mass="20624">MGEIYETLTIFESTGLLLRDFFISHDSHTLKAAYSALEAHASRLTEQEWLDAEYDFNALFVGPQTLKAAPFASVYLEEDALVMGKSTLSIREFMANIGLSINHKNNIPDDHISYVLELAVLLSANARTSAKYQVAFTRCVSEYIALWVPEYIEKININAQTATLKTVAGRLSSWLNELNTRVSI</sequence>